<dbReference type="Proteomes" id="UP001642540">
    <property type="component" value="Unassembled WGS sequence"/>
</dbReference>
<gene>
    <name evidence="1" type="ORF">ODALV1_LOCUS15137</name>
</gene>
<dbReference type="EMBL" id="CAXLJM020000046">
    <property type="protein sequence ID" value="CAL8111545.1"/>
    <property type="molecule type" value="Genomic_DNA"/>
</dbReference>
<organism evidence="1 2">
    <name type="scientific">Orchesella dallaii</name>
    <dbReference type="NCBI Taxonomy" id="48710"/>
    <lineage>
        <taxon>Eukaryota</taxon>
        <taxon>Metazoa</taxon>
        <taxon>Ecdysozoa</taxon>
        <taxon>Arthropoda</taxon>
        <taxon>Hexapoda</taxon>
        <taxon>Collembola</taxon>
        <taxon>Entomobryomorpha</taxon>
        <taxon>Entomobryoidea</taxon>
        <taxon>Orchesellidae</taxon>
        <taxon>Orchesellinae</taxon>
        <taxon>Orchesella</taxon>
    </lineage>
</organism>
<comment type="caution">
    <text evidence="1">The sequence shown here is derived from an EMBL/GenBank/DDBJ whole genome shotgun (WGS) entry which is preliminary data.</text>
</comment>
<keyword evidence="2" id="KW-1185">Reference proteome</keyword>
<evidence type="ECO:0000313" key="2">
    <source>
        <dbReference type="Proteomes" id="UP001642540"/>
    </source>
</evidence>
<dbReference type="SUPFAM" id="SSF54909">
    <property type="entry name" value="Dimeric alpha+beta barrel"/>
    <property type="match status" value="1"/>
</dbReference>
<reference evidence="1 2" key="1">
    <citation type="submission" date="2024-08" db="EMBL/GenBank/DDBJ databases">
        <authorList>
            <person name="Cucini C."/>
            <person name="Frati F."/>
        </authorList>
    </citation>
    <scope>NUCLEOTIDE SEQUENCE [LARGE SCALE GENOMIC DNA]</scope>
</reference>
<dbReference type="Gene3D" id="3.30.70.1060">
    <property type="entry name" value="Dimeric alpha+beta barrel"/>
    <property type="match status" value="1"/>
</dbReference>
<sequence length="83" mass="9229">MNVYVPDVLEKMETDPLLVPDRLELARKYVREGKFLLGGTFADPLDSGAAVFKTDSKSDVEDFVNADPYKQKGLVTCDKGHHS</sequence>
<evidence type="ECO:0008006" key="3">
    <source>
        <dbReference type="Google" id="ProtNLM"/>
    </source>
</evidence>
<dbReference type="InterPro" id="IPR011008">
    <property type="entry name" value="Dimeric_a/b-barrel"/>
</dbReference>
<accession>A0ABP1QTP5</accession>
<protein>
    <recommendedName>
        <fullName evidence="3">YCII-related domain-containing protein</fullName>
    </recommendedName>
</protein>
<name>A0ABP1QTP5_9HEXA</name>
<proteinExistence type="predicted"/>
<evidence type="ECO:0000313" key="1">
    <source>
        <dbReference type="EMBL" id="CAL8111545.1"/>
    </source>
</evidence>